<dbReference type="STRING" id="1513793.SAMN06296036_103205"/>
<protein>
    <submittedName>
        <fullName evidence="4">Dimethylargininase</fullName>
    </submittedName>
</protein>
<gene>
    <name evidence="4" type="ORF">SAMN06296036_103205</name>
</gene>
<comment type="similarity">
    <text evidence="1">Belongs to the DDAH family.</text>
</comment>
<dbReference type="SUPFAM" id="SSF55909">
    <property type="entry name" value="Pentein"/>
    <property type="match status" value="1"/>
</dbReference>
<accession>A0A1Y6BBY3</accession>
<evidence type="ECO:0000313" key="4">
    <source>
        <dbReference type="EMBL" id="SMF01727.1"/>
    </source>
</evidence>
<sequence length="265" mass="28889">MFQVDRILTRKPSVSFQNCIRHDASSPIDLDLMNHQHLAYVKCLSQIVSDHNQLDDDPALPDCVFIEDTCVVLDHETVLITNPGAPSRRAEVQAVQEYLTGELRVHTMVDPATLDGGDVLRVGQTLIAGRSERSNEAGIQLLRDLAKPLGIETRSTPLPKGLHFKSACSLASPEVLLYDPSVGIDLSVFEGLSLDLIAVPEKDGANVLALPQQRVIVSQAAPRTARILEQRGLDVTILNISEMHKADGALTCPSVRLPAKGHWCT</sequence>
<dbReference type="GO" id="GO:0016403">
    <property type="term" value="F:dimethylargininase activity"/>
    <property type="evidence" value="ECO:0007669"/>
    <property type="project" value="TreeGrafter"/>
</dbReference>
<keyword evidence="5" id="KW-1185">Reference proteome</keyword>
<keyword evidence="2" id="KW-0378">Hydrolase</keyword>
<dbReference type="AlphaFoldDB" id="A0A1Y6BBY3"/>
<evidence type="ECO:0000256" key="3">
    <source>
        <dbReference type="PIRSR" id="PIRSR633199-1"/>
    </source>
</evidence>
<dbReference type="Gene3D" id="3.75.10.10">
    <property type="entry name" value="L-arginine/glycine Amidinotransferase, Chain A"/>
    <property type="match status" value="1"/>
</dbReference>
<organism evidence="4 5">
    <name type="scientific">Pseudobacteriovorax antillogorgiicola</name>
    <dbReference type="NCBI Taxonomy" id="1513793"/>
    <lineage>
        <taxon>Bacteria</taxon>
        <taxon>Pseudomonadati</taxon>
        <taxon>Bdellovibrionota</taxon>
        <taxon>Oligoflexia</taxon>
        <taxon>Oligoflexales</taxon>
        <taxon>Pseudobacteriovoracaceae</taxon>
        <taxon>Pseudobacteriovorax</taxon>
    </lineage>
</organism>
<evidence type="ECO:0000256" key="2">
    <source>
        <dbReference type="ARBA" id="ARBA00022801"/>
    </source>
</evidence>
<evidence type="ECO:0000256" key="1">
    <source>
        <dbReference type="ARBA" id="ARBA00008532"/>
    </source>
</evidence>
<dbReference type="GO" id="GO:0016597">
    <property type="term" value="F:amino acid binding"/>
    <property type="evidence" value="ECO:0007669"/>
    <property type="project" value="TreeGrafter"/>
</dbReference>
<feature type="active site" description="Nucleophile" evidence="3">
    <location>
        <position position="252"/>
    </location>
</feature>
<dbReference type="PANTHER" id="PTHR12737">
    <property type="entry name" value="DIMETHYLARGININE DIMETHYLAMINOHYDROLASE"/>
    <property type="match status" value="1"/>
</dbReference>
<evidence type="ECO:0000313" key="5">
    <source>
        <dbReference type="Proteomes" id="UP000192907"/>
    </source>
</evidence>
<dbReference type="PANTHER" id="PTHR12737:SF9">
    <property type="entry name" value="DIMETHYLARGININASE"/>
    <property type="match status" value="1"/>
</dbReference>
<dbReference type="InterPro" id="IPR033199">
    <property type="entry name" value="DDAH-like"/>
</dbReference>
<dbReference type="RefSeq" id="WP_132316007.1">
    <property type="nucleotide sequence ID" value="NZ_FWZT01000003.1"/>
</dbReference>
<reference evidence="5" key="1">
    <citation type="submission" date="2017-04" db="EMBL/GenBank/DDBJ databases">
        <authorList>
            <person name="Varghese N."/>
            <person name="Submissions S."/>
        </authorList>
    </citation>
    <scope>NUCLEOTIDE SEQUENCE [LARGE SCALE GENOMIC DNA]</scope>
    <source>
        <strain evidence="5">RKEM611</strain>
    </source>
</reference>
<name>A0A1Y6BBY3_9BACT</name>
<dbReference type="GO" id="GO:0000052">
    <property type="term" value="P:citrulline metabolic process"/>
    <property type="evidence" value="ECO:0007669"/>
    <property type="project" value="TreeGrafter"/>
</dbReference>
<proteinExistence type="inferred from homology"/>
<dbReference type="OrthoDB" id="9790596at2"/>
<dbReference type="GO" id="GO:0006525">
    <property type="term" value="P:arginine metabolic process"/>
    <property type="evidence" value="ECO:0007669"/>
    <property type="project" value="TreeGrafter"/>
</dbReference>
<dbReference type="GO" id="GO:0045429">
    <property type="term" value="P:positive regulation of nitric oxide biosynthetic process"/>
    <property type="evidence" value="ECO:0007669"/>
    <property type="project" value="TreeGrafter"/>
</dbReference>
<feature type="active site" description="Proton donor" evidence="3">
    <location>
        <position position="163"/>
    </location>
</feature>
<dbReference type="Proteomes" id="UP000192907">
    <property type="component" value="Unassembled WGS sequence"/>
</dbReference>
<dbReference type="EMBL" id="FWZT01000003">
    <property type="protein sequence ID" value="SMF01727.1"/>
    <property type="molecule type" value="Genomic_DNA"/>
</dbReference>